<sequence length="104" mass="11663">MRPIENAIRPGTGITELQRLGREVYRKMGVPRPESVLIFFHGLGLSHMDLEEITPDGTPLGDWVMEPGMVVATHLLWPGGAKERIWLEDVALVGNEGAEHFFSW</sequence>
<evidence type="ECO:0000259" key="1">
    <source>
        <dbReference type="Pfam" id="PF00557"/>
    </source>
</evidence>
<dbReference type="InterPro" id="IPR036005">
    <property type="entry name" value="Creatinase/aminopeptidase-like"/>
</dbReference>
<evidence type="ECO:0000313" key="2">
    <source>
        <dbReference type="EMBL" id="SVD67466.1"/>
    </source>
</evidence>
<proteinExistence type="predicted"/>
<feature type="non-terminal residue" evidence="2">
    <location>
        <position position="104"/>
    </location>
</feature>
<dbReference type="Pfam" id="PF00557">
    <property type="entry name" value="Peptidase_M24"/>
    <property type="match status" value="1"/>
</dbReference>
<protein>
    <recommendedName>
        <fullName evidence="1">Peptidase M24 domain-containing protein</fullName>
    </recommendedName>
</protein>
<name>A0A382X8F7_9ZZZZ</name>
<dbReference type="SUPFAM" id="SSF55920">
    <property type="entry name" value="Creatinase/aminopeptidase"/>
    <property type="match status" value="1"/>
</dbReference>
<feature type="domain" description="Peptidase M24" evidence="1">
    <location>
        <begin position="6"/>
        <end position="93"/>
    </location>
</feature>
<dbReference type="AlphaFoldDB" id="A0A382X8F7"/>
<accession>A0A382X8F7</accession>
<gene>
    <name evidence="2" type="ORF">METZ01_LOCUS420320</name>
</gene>
<dbReference type="InterPro" id="IPR000994">
    <property type="entry name" value="Pept_M24"/>
</dbReference>
<organism evidence="2">
    <name type="scientific">marine metagenome</name>
    <dbReference type="NCBI Taxonomy" id="408172"/>
    <lineage>
        <taxon>unclassified sequences</taxon>
        <taxon>metagenomes</taxon>
        <taxon>ecological metagenomes</taxon>
    </lineage>
</organism>
<dbReference type="EMBL" id="UINC01165846">
    <property type="protein sequence ID" value="SVD67466.1"/>
    <property type="molecule type" value="Genomic_DNA"/>
</dbReference>
<dbReference type="Gene3D" id="3.90.230.10">
    <property type="entry name" value="Creatinase/methionine aminopeptidase superfamily"/>
    <property type="match status" value="1"/>
</dbReference>
<reference evidence="2" key="1">
    <citation type="submission" date="2018-05" db="EMBL/GenBank/DDBJ databases">
        <authorList>
            <person name="Lanie J.A."/>
            <person name="Ng W.-L."/>
            <person name="Kazmierczak K.M."/>
            <person name="Andrzejewski T.M."/>
            <person name="Davidsen T.M."/>
            <person name="Wayne K.J."/>
            <person name="Tettelin H."/>
            <person name="Glass J.I."/>
            <person name="Rusch D."/>
            <person name="Podicherti R."/>
            <person name="Tsui H.-C.T."/>
            <person name="Winkler M.E."/>
        </authorList>
    </citation>
    <scope>NUCLEOTIDE SEQUENCE</scope>
</reference>